<reference evidence="1" key="2">
    <citation type="submission" date="2025-08" db="UniProtKB">
        <authorList>
            <consortium name="Ensembl"/>
        </authorList>
    </citation>
    <scope>IDENTIFICATION</scope>
</reference>
<proteinExistence type="predicted"/>
<evidence type="ECO:0000313" key="2">
    <source>
        <dbReference type="Proteomes" id="UP000008144"/>
    </source>
</evidence>
<dbReference type="Ensembl" id="ENSCINT00000036587.1">
    <property type="protein sequence ID" value="ENSCINP00000031429.1"/>
    <property type="gene ID" value="ENSCING00000024393.1"/>
</dbReference>
<dbReference type="HOGENOM" id="CLU_2978434_0_0_1"/>
<protein>
    <submittedName>
        <fullName evidence="1">Uncharacterized protein</fullName>
    </submittedName>
</protein>
<name>H2XP46_CIOIN</name>
<keyword evidence="2" id="KW-1185">Reference proteome</keyword>
<evidence type="ECO:0000313" key="1">
    <source>
        <dbReference type="Ensembl" id="ENSCINP00000031429.1"/>
    </source>
</evidence>
<sequence length="58" mass="7026">MACFSAWKQIQHSRRHNLIVLVHNTYKILNFLRCNPAHYNVVCYSCMISCRELPYYIY</sequence>
<organism evidence="1 2">
    <name type="scientific">Ciona intestinalis</name>
    <name type="common">Transparent sea squirt</name>
    <name type="synonym">Ascidia intestinalis</name>
    <dbReference type="NCBI Taxonomy" id="7719"/>
    <lineage>
        <taxon>Eukaryota</taxon>
        <taxon>Metazoa</taxon>
        <taxon>Chordata</taxon>
        <taxon>Tunicata</taxon>
        <taxon>Ascidiacea</taxon>
        <taxon>Phlebobranchia</taxon>
        <taxon>Cionidae</taxon>
        <taxon>Ciona</taxon>
    </lineage>
</organism>
<reference evidence="1" key="3">
    <citation type="submission" date="2025-09" db="UniProtKB">
        <authorList>
            <consortium name="Ensembl"/>
        </authorList>
    </citation>
    <scope>IDENTIFICATION</scope>
</reference>
<accession>H2XP46</accession>
<dbReference type="InParanoid" id="H2XP46"/>
<reference evidence="2" key="1">
    <citation type="journal article" date="2002" name="Science">
        <title>The draft genome of Ciona intestinalis: insights into chordate and vertebrate origins.</title>
        <authorList>
            <person name="Dehal P."/>
            <person name="Satou Y."/>
            <person name="Campbell R.K."/>
            <person name="Chapman J."/>
            <person name="Degnan B."/>
            <person name="De Tomaso A."/>
            <person name="Davidson B."/>
            <person name="Di Gregorio A."/>
            <person name="Gelpke M."/>
            <person name="Goodstein D.M."/>
            <person name="Harafuji N."/>
            <person name="Hastings K.E."/>
            <person name="Ho I."/>
            <person name="Hotta K."/>
            <person name="Huang W."/>
            <person name="Kawashima T."/>
            <person name="Lemaire P."/>
            <person name="Martinez D."/>
            <person name="Meinertzhagen I.A."/>
            <person name="Necula S."/>
            <person name="Nonaka M."/>
            <person name="Putnam N."/>
            <person name="Rash S."/>
            <person name="Saiga H."/>
            <person name="Satake M."/>
            <person name="Terry A."/>
            <person name="Yamada L."/>
            <person name="Wang H.G."/>
            <person name="Awazu S."/>
            <person name="Azumi K."/>
            <person name="Boore J."/>
            <person name="Branno M."/>
            <person name="Chin-Bow S."/>
            <person name="DeSantis R."/>
            <person name="Doyle S."/>
            <person name="Francino P."/>
            <person name="Keys D.N."/>
            <person name="Haga S."/>
            <person name="Hayashi H."/>
            <person name="Hino K."/>
            <person name="Imai K.S."/>
            <person name="Inaba K."/>
            <person name="Kano S."/>
            <person name="Kobayashi K."/>
            <person name="Kobayashi M."/>
            <person name="Lee B.I."/>
            <person name="Makabe K.W."/>
            <person name="Manohar C."/>
            <person name="Matassi G."/>
            <person name="Medina M."/>
            <person name="Mochizuki Y."/>
            <person name="Mount S."/>
            <person name="Morishita T."/>
            <person name="Miura S."/>
            <person name="Nakayama A."/>
            <person name="Nishizaka S."/>
            <person name="Nomoto H."/>
            <person name="Ohta F."/>
            <person name="Oishi K."/>
            <person name="Rigoutsos I."/>
            <person name="Sano M."/>
            <person name="Sasaki A."/>
            <person name="Sasakura Y."/>
            <person name="Shoguchi E."/>
            <person name="Shin-i T."/>
            <person name="Spagnuolo A."/>
            <person name="Stainier D."/>
            <person name="Suzuki M.M."/>
            <person name="Tassy O."/>
            <person name="Takatori N."/>
            <person name="Tokuoka M."/>
            <person name="Yagi K."/>
            <person name="Yoshizaki F."/>
            <person name="Wada S."/>
            <person name="Zhang C."/>
            <person name="Hyatt P.D."/>
            <person name="Larimer F."/>
            <person name="Detter C."/>
            <person name="Doggett N."/>
            <person name="Glavina T."/>
            <person name="Hawkins T."/>
            <person name="Richardson P."/>
            <person name="Lucas S."/>
            <person name="Kohara Y."/>
            <person name="Levine M."/>
            <person name="Satoh N."/>
            <person name="Rokhsar D.S."/>
        </authorList>
    </citation>
    <scope>NUCLEOTIDE SEQUENCE [LARGE SCALE GENOMIC DNA]</scope>
</reference>
<dbReference type="AlphaFoldDB" id="H2XP46"/>
<dbReference type="Proteomes" id="UP000008144">
    <property type="component" value="Unassembled WGS sequence"/>
</dbReference>